<dbReference type="OrthoDB" id="5411608at2759"/>
<dbReference type="Proteomes" id="UP000664203">
    <property type="component" value="Unassembled WGS sequence"/>
</dbReference>
<protein>
    <submittedName>
        <fullName evidence="2">Uncharacterized protein</fullName>
    </submittedName>
</protein>
<sequence>MTINPHLASNLAHAASTSSRQYILTQGMHSMKAMLYKLKPSAERLTPTADLAMTKLQDDGGFELQTKRWTELIELRQALTGHKRDPTGIDIAIADVFDPEKGHFIDSIIVDGKDLMATVLQLEELKIDSTNVKMTLAKILFPGASGTHAADLVKLKGMIKMREQMSGMGIPTGCIEAAIADIFKAKSVIHGVGDLTDRTQPLSALAEIVKLEEALKVSVTEQPLPMAETLEPAELDASGTTITKHSTAGTGKPAELEDSGATIIARTKTSNPTEMASQSTAMEIPSLDAEHITIIGTSIEAMDLGSSPATTSPPLTKAPSVLTSPSTVRSTPSTKAASSASSLFTPRSKPSAKKNAPTDTQDTLGSAQNPICLESSPAPKRQRTANNILPRAVLKKAEGWKVAIQSVRIMGLHLKPRYEGQRSLTALYSDLEINPEALLSVTRPTYIQSKHLKVRFMWQDPDGEESFLDIMVATKQDCRELVARLKDVTSFSEIIISEPRMKKLCEEAAWLVKETQNAVGVSVTNFSENVWLD</sequence>
<keyword evidence="3" id="KW-1185">Reference proteome</keyword>
<feature type="region of interest" description="Disordered" evidence="1">
    <location>
        <begin position="304"/>
        <end position="384"/>
    </location>
</feature>
<name>A0A8H3ILF8_9LECA</name>
<dbReference type="EMBL" id="CAJPDR010000167">
    <property type="protein sequence ID" value="CAF9923303.1"/>
    <property type="molecule type" value="Genomic_DNA"/>
</dbReference>
<feature type="compositionally biased region" description="Low complexity" evidence="1">
    <location>
        <begin position="319"/>
        <end position="342"/>
    </location>
</feature>
<gene>
    <name evidence="2" type="ORF">ALECFALPRED_002353</name>
</gene>
<proteinExistence type="predicted"/>
<accession>A0A8H3ILF8</accession>
<evidence type="ECO:0000313" key="2">
    <source>
        <dbReference type="EMBL" id="CAF9923303.1"/>
    </source>
</evidence>
<reference evidence="2" key="1">
    <citation type="submission" date="2021-03" db="EMBL/GenBank/DDBJ databases">
        <authorList>
            <person name="Tagirdzhanova G."/>
        </authorList>
    </citation>
    <scope>NUCLEOTIDE SEQUENCE</scope>
</reference>
<dbReference type="AlphaFoldDB" id="A0A8H3ILF8"/>
<evidence type="ECO:0000313" key="3">
    <source>
        <dbReference type="Proteomes" id="UP000664203"/>
    </source>
</evidence>
<evidence type="ECO:0000256" key="1">
    <source>
        <dbReference type="SAM" id="MobiDB-lite"/>
    </source>
</evidence>
<comment type="caution">
    <text evidence="2">The sequence shown here is derived from an EMBL/GenBank/DDBJ whole genome shotgun (WGS) entry which is preliminary data.</text>
</comment>
<organism evidence="2 3">
    <name type="scientific">Alectoria fallacina</name>
    <dbReference type="NCBI Taxonomy" id="1903189"/>
    <lineage>
        <taxon>Eukaryota</taxon>
        <taxon>Fungi</taxon>
        <taxon>Dikarya</taxon>
        <taxon>Ascomycota</taxon>
        <taxon>Pezizomycotina</taxon>
        <taxon>Lecanoromycetes</taxon>
        <taxon>OSLEUM clade</taxon>
        <taxon>Lecanoromycetidae</taxon>
        <taxon>Lecanorales</taxon>
        <taxon>Lecanorineae</taxon>
        <taxon>Parmeliaceae</taxon>
        <taxon>Alectoria</taxon>
    </lineage>
</organism>
<feature type="compositionally biased region" description="Polar residues" evidence="1">
    <location>
        <begin position="357"/>
        <end position="369"/>
    </location>
</feature>